<evidence type="ECO:0000259" key="1">
    <source>
        <dbReference type="Pfam" id="PF13966"/>
    </source>
</evidence>
<evidence type="ECO:0000313" key="2">
    <source>
        <dbReference type="EnsemblPlants" id="Bo6g026510.1"/>
    </source>
</evidence>
<accession>A0A0D3CQ50</accession>
<dbReference type="Pfam" id="PF13966">
    <property type="entry name" value="zf-RVT"/>
    <property type="match status" value="1"/>
</dbReference>
<dbReference type="Gramene" id="Bo6g026510.1">
    <property type="protein sequence ID" value="Bo6g026510.1"/>
    <property type="gene ID" value="Bo6g026510"/>
</dbReference>
<dbReference type="AlphaFoldDB" id="A0A0D3CQ50"/>
<dbReference type="HOGENOM" id="CLU_2018395_0_0_1"/>
<dbReference type="eggNOG" id="KOG1075">
    <property type="taxonomic scope" value="Eukaryota"/>
</dbReference>
<organism evidence="2 3">
    <name type="scientific">Brassica oleracea var. oleracea</name>
    <dbReference type="NCBI Taxonomy" id="109376"/>
    <lineage>
        <taxon>Eukaryota</taxon>
        <taxon>Viridiplantae</taxon>
        <taxon>Streptophyta</taxon>
        <taxon>Embryophyta</taxon>
        <taxon>Tracheophyta</taxon>
        <taxon>Spermatophyta</taxon>
        <taxon>Magnoliopsida</taxon>
        <taxon>eudicotyledons</taxon>
        <taxon>Gunneridae</taxon>
        <taxon>Pentapetalae</taxon>
        <taxon>rosids</taxon>
        <taxon>malvids</taxon>
        <taxon>Brassicales</taxon>
        <taxon>Brassicaceae</taxon>
        <taxon>Brassiceae</taxon>
        <taxon>Brassica</taxon>
    </lineage>
</organism>
<protein>
    <recommendedName>
        <fullName evidence="1">Reverse transcriptase zinc-binding domain-containing protein</fullName>
    </recommendedName>
</protein>
<name>A0A0D3CQ50_BRAOL</name>
<evidence type="ECO:0000313" key="3">
    <source>
        <dbReference type="Proteomes" id="UP000032141"/>
    </source>
</evidence>
<keyword evidence="3" id="KW-1185">Reference proteome</keyword>
<dbReference type="Proteomes" id="UP000032141">
    <property type="component" value="Chromosome C6"/>
</dbReference>
<dbReference type="EnsemblPlants" id="Bo6g026510.1">
    <property type="protein sequence ID" value="Bo6g026510.1"/>
    <property type="gene ID" value="Bo6g026510"/>
</dbReference>
<dbReference type="OMA" id="NIPWNSF"/>
<sequence length="123" mass="14792">MNPTIPQSGHFDNQIARKIHWNIGHSHLSKKQFQQDLPKIRGFWKWFLVTPSSKISRRQRSPHVFWSKVVWFKENIPWNSFITWLALLRRLPTQDRLIRWGLTVPAECTFNLYRDASPLILRM</sequence>
<proteinExistence type="predicted"/>
<feature type="domain" description="Reverse transcriptase zinc-binding" evidence="1">
    <location>
        <begin position="58"/>
        <end position="109"/>
    </location>
</feature>
<dbReference type="InterPro" id="IPR026960">
    <property type="entry name" value="RVT-Znf"/>
</dbReference>
<reference evidence="2" key="2">
    <citation type="submission" date="2015-03" db="UniProtKB">
        <authorList>
            <consortium name="EnsemblPlants"/>
        </authorList>
    </citation>
    <scope>IDENTIFICATION</scope>
</reference>
<reference evidence="2 3" key="1">
    <citation type="journal article" date="2014" name="Genome Biol.">
        <title>Transcriptome and methylome profiling reveals relics of genome dominance in the mesopolyploid Brassica oleracea.</title>
        <authorList>
            <person name="Parkin I.A."/>
            <person name="Koh C."/>
            <person name="Tang H."/>
            <person name="Robinson S.J."/>
            <person name="Kagale S."/>
            <person name="Clarke W.E."/>
            <person name="Town C.D."/>
            <person name="Nixon J."/>
            <person name="Krishnakumar V."/>
            <person name="Bidwell S.L."/>
            <person name="Denoeud F."/>
            <person name="Belcram H."/>
            <person name="Links M.G."/>
            <person name="Just J."/>
            <person name="Clarke C."/>
            <person name="Bender T."/>
            <person name="Huebert T."/>
            <person name="Mason A.S."/>
            <person name="Pires J.C."/>
            <person name="Barker G."/>
            <person name="Moore J."/>
            <person name="Walley P.G."/>
            <person name="Manoli S."/>
            <person name="Batley J."/>
            <person name="Edwards D."/>
            <person name="Nelson M.N."/>
            <person name="Wang X."/>
            <person name="Paterson A.H."/>
            <person name="King G."/>
            <person name="Bancroft I."/>
            <person name="Chalhoub B."/>
            <person name="Sharpe A.G."/>
        </authorList>
    </citation>
    <scope>NUCLEOTIDE SEQUENCE</scope>
    <source>
        <strain evidence="2 3">cv. TO1000</strain>
    </source>
</reference>